<sequence length="286" mass="30486">MGRHSMVEEPAPRPSDGRTSTGHHQTVESTGRQRAIESTGRQRAIESTGRQRAVESTGRQRAIESTGRQRAIESTGRQRAIESTGRQRAVESTGYHRAVGKSASRRRIAKWPLVAATMIVLVTVGVFAWNWANDVVDNRAEAQAKSCAEGDSTMRVLVAPGAARSVSAAAAKWNNARTVVHSHCVRIDVQTVPSDRAFDALTGRTGLDTIGGLPAAWVPEAADDWGGRLATARPDLVATPAEPLTAGYAYVCLGGPDLDEVAVRAAQVFRDFLLDPAQQAGVTDAG</sequence>
<dbReference type="Proteomes" id="UP001165136">
    <property type="component" value="Unassembled WGS sequence"/>
</dbReference>
<dbReference type="RefSeq" id="WP_285487929.1">
    <property type="nucleotide sequence ID" value="NZ_BSTI01000009.1"/>
</dbReference>
<evidence type="ECO:0008006" key="5">
    <source>
        <dbReference type="Google" id="ProtNLM"/>
    </source>
</evidence>
<protein>
    <recommendedName>
        <fullName evidence="5">Extracellular solute-binding protein</fullName>
    </recommendedName>
</protein>
<name>A0A9W6R4W0_9PSEU</name>
<reference evidence="3" key="1">
    <citation type="submission" date="2023-03" db="EMBL/GenBank/DDBJ databases">
        <title>Amycolatopsis taiwanensis NBRC 103393.</title>
        <authorList>
            <person name="Ichikawa N."/>
            <person name="Sato H."/>
            <person name="Tonouchi N."/>
        </authorList>
    </citation>
    <scope>NUCLEOTIDE SEQUENCE</scope>
    <source>
        <strain evidence="3">NBRC 103393</strain>
    </source>
</reference>
<keyword evidence="2" id="KW-0472">Membrane</keyword>
<feature type="compositionally biased region" description="Polar residues" evidence="1">
    <location>
        <begin position="17"/>
        <end position="32"/>
    </location>
</feature>
<dbReference type="AlphaFoldDB" id="A0A9W6R4W0"/>
<keyword evidence="4" id="KW-1185">Reference proteome</keyword>
<keyword evidence="2" id="KW-1133">Transmembrane helix</keyword>
<evidence type="ECO:0000313" key="3">
    <source>
        <dbReference type="EMBL" id="GLY67667.1"/>
    </source>
</evidence>
<feature type="transmembrane region" description="Helical" evidence="2">
    <location>
        <begin position="111"/>
        <end position="132"/>
    </location>
</feature>
<evidence type="ECO:0000313" key="4">
    <source>
        <dbReference type="Proteomes" id="UP001165136"/>
    </source>
</evidence>
<feature type="region of interest" description="Disordered" evidence="1">
    <location>
        <begin position="1"/>
        <end position="93"/>
    </location>
</feature>
<gene>
    <name evidence="3" type="ORF">Atai01_42860</name>
</gene>
<keyword evidence="2" id="KW-0812">Transmembrane</keyword>
<accession>A0A9W6R4W0</accession>
<proteinExistence type="predicted"/>
<organism evidence="3 4">
    <name type="scientific">Amycolatopsis taiwanensis</name>
    <dbReference type="NCBI Taxonomy" id="342230"/>
    <lineage>
        <taxon>Bacteria</taxon>
        <taxon>Bacillati</taxon>
        <taxon>Actinomycetota</taxon>
        <taxon>Actinomycetes</taxon>
        <taxon>Pseudonocardiales</taxon>
        <taxon>Pseudonocardiaceae</taxon>
        <taxon>Amycolatopsis</taxon>
    </lineage>
</organism>
<feature type="compositionally biased region" description="Basic and acidic residues" evidence="1">
    <location>
        <begin position="1"/>
        <end position="11"/>
    </location>
</feature>
<evidence type="ECO:0000256" key="1">
    <source>
        <dbReference type="SAM" id="MobiDB-lite"/>
    </source>
</evidence>
<dbReference type="EMBL" id="BSTI01000009">
    <property type="protein sequence ID" value="GLY67667.1"/>
    <property type="molecule type" value="Genomic_DNA"/>
</dbReference>
<evidence type="ECO:0000256" key="2">
    <source>
        <dbReference type="SAM" id="Phobius"/>
    </source>
</evidence>
<comment type="caution">
    <text evidence="3">The sequence shown here is derived from an EMBL/GenBank/DDBJ whole genome shotgun (WGS) entry which is preliminary data.</text>
</comment>